<accession>A0A1Q9CB37</accession>
<dbReference type="Gene3D" id="2.60.40.150">
    <property type="entry name" value="C2 domain"/>
    <property type="match status" value="1"/>
</dbReference>
<dbReference type="Gene3D" id="3.40.50.1820">
    <property type="entry name" value="alpha/beta hydrolase"/>
    <property type="match status" value="1"/>
</dbReference>
<dbReference type="SUPFAM" id="SSF49562">
    <property type="entry name" value="C2 domain (Calcium/lipid-binding domain, CaLB)"/>
    <property type="match status" value="1"/>
</dbReference>
<comment type="caution">
    <text evidence="1">The sequence shown here is derived from an EMBL/GenBank/DDBJ whole genome shotgun (WGS) entry which is preliminary data.</text>
</comment>
<evidence type="ECO:0000313" key="2">
    <source>
        <dbReference type="Proteomes" id="UP000186817"/>
    </source>
</evidence>
<gene>
    <name evidence="1" type="ORF">AK812_SmicGene39462</name>
</gene>
<proteinExistence type="predicted"/>
<dbReference type="SMART" id="SM00239">
    <property type="entry name" value="C2"/>
    <property type="match status" value="1"/>
</dbReference>
<dbReference type="OrthoDB" id="407281at2759"/>
<dbReference type="EMBL" id="LSRX01001409">
    <property type="protein sequence ID" value="OLP80154.1"/>
    <property type="molecule type" value="Genomic_DNA"/>
</dbReference>
<dbReference type="AlphaFoldDB" id="A0A1Q9CB37"/>
<reference evidence="1 2" key="1">
    <citation type="submission" date="2016-02" db="EMBL/GenBank/DDBJ databases">
        <title>Genome analysis of coral dinoflagellate symbionts highlights evolutionary adaptations to a symbiotic lifestyle.</title>
        <authorList>
            <person name="Aranda M."/>
            <person name="Li Y."/>
            <person name="Liew Y.J."/>
            <person name="Baumgarten S."/>
            <person name="Simakov O."/>
            <person name="Wilson M."/>
            <person name="Piel J."/>
            <person name="Ashoor H."/>
            <person name="Bougouffa S."/>
            <person name="Bajic V.B."/>
            <person name="Ryu T."/>
            <person name="Ravasi T."/>
            <person name="Bayer T."/>
            <person name="Micklem G."/>
            <person name="Kim H."/>
            <person name="Bhak J."/>
            <person name="Lajeunesse T.C."/>
            <person name="Voolstra C.R."/>
        </authorList>
    </citation>
    <scope>NUCLEOTIDE SEQUENCE [LARGE SCALE GENOMIC DNA]</scope>
    <source>
        <strain evidence="1 2">CCMP2467</strain>
    </source>
</reference>
<dbReference type="InterPro" id="IPR029058">
    <property type="entry name" value="AB_hydrolase_fold"/>
</dbReference>
<evidence type="ECO:0000313" key="1">
    <source>
        <dbReference type="EMBL" id="OLP80154.1"/>
    </source>
</evidence>
<protein>
    <submittedName>
        <fullName evidence="1">Uncharacterized protein</fullName>
    </submittedName>
</protein>
<dbReference type="CDD" id="cd00030">
    <property type="entry name" value="C2"/>
    <property type="match status" value="1"/>
</dbReference>
<sequence>MAWVLRSAVLFLACFGVTASGSGADTHNTDDSAHANGVGFAVAAESKQTLTGKALRGPATREREPDPDQDPIPMPSIHFIAEYIDMASKQIATELAYIPARPYLNIITNSSPMQLVMGGVASWAYDIEYFKGAYPEGWAGGWKVVAEYVNTTQSLMVDGHDVVVLMAKGSVCAVTFSGTHGLADWSTNFNLRTSSLPQCGIYGVHEGFFENFLQFMLNDAWSEKFEPYLAENCTEVHATGHSQGAAVAAVFAACMNGAGKNLTLPDLWRWGKLVHKGRTVSTRVNVTDLHGYGGPGVSQTQFWNYLAPDGVFPGYRFFNQDYMSFDPVPWLTYAFRLAHTKEAVVKMSDRPQRWAAGTSESMFEPTTVSFVPDIMIHLPAEYIRRIIMATRFVNVKVAYAQGLPERSARPLLGGKPSCYATVEAVNRKWAVTPRTSTKKNTASPTWGETMLLEEYEPGDELEVKLWDAVWPWGADKALGRLKLQSQAFDPHGFEGWVPMDSGIRLKVSVVISYRDLDSL</sequence>
<dbReference type="GO" id="GO:0006629">
    <property type="term" value="P:lipid metabolic process"/>
    <property type="evidence" value="ECO:0007669"/>
    <property type="project" value="InterPro"/>
</dbReference>
<dbReference type="Pfam" id="PF01764">
    <property type="entry name" value="Lipase_3"/>
    <property type="match status" value="1"/>
</dbReference>
<dbReference type="Proteomes" id="UP000186817">
    <property type="component" value="Unassembled WGS sequence"/>
</dbReference>
<dbReference type="PROSITE" id="PS50004">
    <property type="entry name" value="C2"/>
    <property type="match status" value="1"/>
</dbReference>
<dbReference type="SUPFAM" id="SSF53474">
    <property type="entry name" value="alpha/beta-Hydrolases"/>
    <property type="match status" value="1"/>
</dbReference>
<organism evidence="1 2">
    <name type="scientific">Symbiodinium microadriaticum</name>
    <name type="common">Dinoflagellate</name>
    <name type="synonym">Zooxanthella microadriatica</name>
    <dbReference type="NCBI Taxonomy" id="2951"/>
    <lineage>
        <taxon>Eukaryota</taxon>
        <taxon>Sar</taxon>
        <taxon>Alveolata</taxon>
        <taxon>Dinophyceae</taxon>
        <taxon>Suessiales</taxon>
        <taxon>Symbiodiniaceae</taxon>
        <taxon>Symbiodinium</taxon>
    </lineage>
</organism>
<dbReference type="InterPro" id="IPR000008">
    <property type="entry name" value="C2_dom"/>
</dbReference>
<name>A0A1Q9CB37_SYMMI</name>
<dbReference type="InterPro" id="IPR002921">
    <property type="entry name" value="Fungal_lipase-type"/>
</dbReference>
<dbReference type="Pfam" id="PF00168">
    <property type="entry name" value="C2"/>
    <property type="match status" value="1"/>
</dbReference>
<keyword evidence="2" id="KW-1185">Reference proteome</keyword>
<dbReference type="InterPro" id="IPR035892">
    <property type="entry name" value="C2_domain_sf"/>
</dbReference>